<proteinExistence type="predicted"/>
<dbReference type="SUPFAM" id="SSF46689">
    <property type="entry name" value="Homeodomain-like"/>
    <property type="match status" value="1"/>
</dbReference>
<dbReference type="InterPro" id="IPR036388">
    <property type="entry name" value="WH-like_DNA-bd_sf"/>
</dbReference>
<name>A0ABS0HEJ7_9SPHN</name>
<accession>A0ABS0HEJ7</accession>
<comment type="caution">
    <text evidence="1">The sequence shown here is derived from an EMBL/GenBank/DDBJ whole genome shotgun (WGS) entry which is preliminary data.</text>
</comment>
<sequence length="141" mass="15356">MQHLREAAKRLKEHSGKPWSQLTLFTLNGEVHFRRPSSDVIEGAVSGQYGATIPLESIAEEIREKAEALKRRKPGAVGKVTKRRAVMGGEEVFEGTRIPVSSVRALADAGYSLGEILAEFPSLSAGDVEVVLEKCRLTQVA</sequence>
<evidence type="ECO:0000313" key="2">
    <source>
        <dbReference type="Proteomes" id="UP000600799"/>
    </source>
</evidence>
<gene>
    <name evidence="1" type="ORF">I2488_06470</name>
</gene>
<dbReference type="InterPro" id="IPR007367">
    <property type="entry name" value="DUF433"/>
</dbReference>
<evidence type="ECO:0000313" key="1">
    <source>
        <dbReference type="EMBL" id="MBF9150641.1"/>
    </source>
</evidence>
<reference evidence="1 2" key="1">
    <citation type="submission" date="2020-11" db="EMBL/GenBank/DDBJ databases">
        <title>The genome sequence of Novosphingobium sp. 1Y9A.</title>
        <authorList>
            <person name="Liu Y."/>
        </authorList>
    </citation>
    <scope>NUCLEOTIDE SEQUENCE [LARGE SCALE GENOMIC DNA]</scope>
    <source>
        <strain evidence="1 2">1Y9A</strain>
    </source>
</reference>
<keyword evidence="2" id="KW-1185">Reference proteome</keyword>
<protein>
    <submittedName>
        <fullName evidence="1">DUF433 domain-containing protein</fullName>
    </submittedName>
</protein>
<dbReference type="EMBL" id="JADQDC010000003">
    <property type="protein sequence ID" value="MBF9150641.1"/>
    <property type="molecule type" value="Genomic_DNA"/>
</dbReference>
<dbReference type="Proteomes" id="UP000600799">
    <property type="component" value="Unassembled WGS sequence"/>
</dbReference>
<dbReference type="InterPro" id="IPR009057">
    <property type="entry name" value="Homeodomain-like_sf"/>
</dbReference>
<dbReference type="Gene3D" id="1.10.10.10">
    <property type="entry name" value="Winged helix-like DNA-binding domain superfamily/Winged helix DNA-binding domain"/>
    <property type="match status" value="1"/>
</dbReference>
<dbReference type="Pfam" id="PF04255">
    <property type="entry name" value="DUF433"/>
    <property type="match status" value="1"/>
</dbReference>
<organism evidence="1 2">
    <name type="scientific">Novosphingobium jiangmenense</name>
    <dbReference type="NCBI Taxonomy" id="2791981"/>
    <lineage>
        <taxon>Bacteria</taxon>
        <taxon>Pseudomonadati</taxon>
        <taxon>Pseudomonadota</taxon>
        <taxon>Alphaproteobacteria</taxon>
        <taxon>Sphingomonadales</taxon>
        <taxon>Sphingomonadaceae</taxon>
        <taxon>Novosphingobium</taxon>
    </lineage>
</organism>